<evidence type="ECO:0000313" key="1">
    <source>
        <dbReference type="EMBL" id="QNK40394.1"/>
    </source>
</evidence>
<gene>
    <name evidence="1" type="ORF">HCR03_17310</name>
</gene>
<name>A0A7G8T9V3_9FIRM</name>
<organism evidence="1 2">
    <name type="scientific">Caproicibacter fermentans</name>
    <dbReference type="NCBI Taxonomy" id="2576756"/>
    <lineage>
        <taxon>Bacteria</taxon>
        <taxon>Bacillati</taxon>
        <taxon>Bacillota</taxon>
        <taxon>Clostridia</taxon>
        <taxon>Eubacteriales</taxon>
        <taxon>Acutalibacteraceae</taxon>
        <taxon>Caproicibacter</taxon>
    </lineage>
</organism>
<dbReference type="EMBL" id="CP060286">
    <property type="protein sequence ID" value="QNK40394.1"/>
    <property type="molecule type" value="Genomic_DNA"/>
</dbReference>
<evidence type="ECO:0000313" key="2">
    <source>
        <dbReference type="Proteomes" id="UP000515909"/>
    </source>
</evidence>
<dbReference type="PANTHER" id="PTHR43300:SF4">
    <property type="entry name" value="ACYL-[ACYL-CARRIER-PROTEIN]--UDP-N-ACETYLGLUCOSAMINE O-ACYLTRANSFERASE"/>
    <property type="match status" value="1"/>
</dbReference>
<dbReference type="InterPro" id="IPR011004">
    <property type="entry name" value="Trimer_LpxA-like_sf"/>
</dbReference>
<reference evidence="1 2" key="1">
    <citation type="submission" date="2020-08" db="EMBL/GenBank/DDBJ databases">
        <title>The isolate Caproiciproducens sp. 7D4C2 produces n-caproate at mildly acidic conditions from hexoses: genome and rBOX comparison with related strains and chain-elongating bacteria.</title>
        <authorList>
            <person name="Esquivel-Elizondo S."/>
            <person name="Bagci C."/>
            <person name="Temovska M."/>
            <person name="Jeon B.S."/>
            <person name="Bessarab I."/>
            <person name="Williams R.B.H."/>
            <person name="Huson D.H."/>
            <person name="Angenent L.T."/>
        </authorList>
    </citation>
    <scope>NUCLEOTIDE SEQUENCE [LARGE SCALE GENOMIC DNA]</scope>
    <source>
        <strain evidence="1 2">7D4C2</strain>
    </source>
</reference>
<keyword evidence="1" id="KW-0808">Transferase</keyword>
<dbReference type="Pfam" id="PF14602">
    <property type="entry name" value="Hexapep_2"/>
    <property type="match status" value="1"/>
</dbReference>
<dbReference type="Proteomes" id="UP000515909">
    <property type="component" value="Chromosome"/>
</dbReference>
<dbReference type="CDD" id="cd03358">
    <property type="entry name" value="LbH_WxcM_N_like"/>
    <property type="match status" value="1"/>
</dbReference>
<dbReference type="InterPro" id="IPR001451">
    <property type="entry name" value="Hexapep"/>
</dbReference>
<dbReference type="PANTHER" id="PTHR43300">
    <property type="entry name" value="ACETYLTRANSFERASE"/>
    <property type="match status" value="1"/>
</dbReference>
<dbReference type="KEGG" id="cfem:HCR03_17310"/>
<dbReference type="SUPFAM" id="SSF51161">
    <property type="entry name" value="Trimeric LpxA-like enzymes"/>
    <property type="match status" value="1"/>
</dbReference>
<sequence length="231" mass="25124">MPPPTRPAGRNKRTENRFWRGRKRKFPAVFNNRNGGFSVKESDNYFAHPSACVDEGAEIGEGTKIWHFCHISAGCSVGSGCTIGQNVFVAPGVKIGDNCKIQNNVSVYEGVELGDYVFCGPSMVFTNVQRPRCRYPQRGAQFYAKTPVGDGASIGANATIVCGHRIGRNSFIAAGSVVTKDVPDHAIMMGCPARRSGWACECGEKLNEELVCPKCGRKYVQGENGLKEVQK</sequence>
<proteinExistence type="predicted"/>
<dbReference type="Gene3D" id="2.160.10.10">
    <property type="entry name" value="Hexapeptide repeat proteins"/>
    <property type="match status" value="1"/>
</dbReference>
<dbReference type="Pfam" id="PF00132">
    <property type="entry name" value="Hexapep"/>
    <property type="match status" value="2"/>
</dbReference>
<dbReference type="InterPro" id="IPR050179">
    <property type="entry name" value="Trans_hexapeptide_repeat"/>
</dbReference>
<dbReference type="AlphaFoldDB" id="A0A7G8T9V3"/>
<protein>
    <submittedName>
        <fullName evidence="1">N-acetyltransferase</fullName>
    </submittedName>
</protein>
<dbReference type="GO" id="GO:0016740">
    <property type="term" value="F:transferase activity"/>
    <property type="evidence" value="ECO:0007669"/>
    <property type="project" value="UniProtKB-KW"/>
</dbReference>
<accession>A0A7G8T9V3</accession>